<feature type="non-terminal residue" evidence="2">
    <location>
        <position position="99"/>
    </location>
</feature>
<keyword evidence="3" id="KW-1185">Reference proteome</keyword>
<evidence type="ECO:0000259" key="1">
    <source>
        <dbReference type="Pfam" id="PF09994"/>
    </source>
</evidence>
<name>K5WCZ5_PHACS</name>
<dbReference type="KEGG" id="pco:PHACADRAFT_61026"/>
<dbReference type="PANTHER" id="PTHR33840">
    <property type="match status" value="1"/>
</dbReference>
<dbReference type="STRING" id="650164.K5WCZ5"/>
<gene>
    <name evidence="2" type="ORF">PHACADRAFT_61026</name>
</gene>
<proteinExistence type="predicted"/>
<dbReference type="Proteomes" id="UP000008370">
    <property type="component" value="Unassembled WGS sequence"/>
</dbReference>
<dbReference type="AlphaFoldDB" id="K5WCZ5"/>
<dbReference type="InParanoid" id="K5WCZ5"/>
<dbReference type="InterPro" id="IPR029058">
    <property type="entry name" value="AB_hydrolase_fold"/>
</dbReference>
<dbReference type="HOGENOM" id="CLU_189582_0_0_1"/>
<dbReference type="SUPFAM" id="SSF53474">
    <property type="entry name" value="alpha/beta-Hydrolases"/>
    <property type="match status" value="1"/>
</dbReference>
<sequence>HANRTLVLCFDGTGDHFDSDNSNVVQLAAILRKDDTKQQLVYYQVRSPPAATLDDMFATSLSTHIIGMPFNYTDGDKICMFGFSRGAYTARALAGMLQK</sequence>
<feature type="non-terminal residue" evidence="2">
    <location>
        <position position="1"/>
    </location>
</feature>
<dbReference type="OrthoDB" id="3162439at2759"/>
<dbReference type="Pfam" id="PF09994">
    <property type="entry name" value="T6SS_Tle1-like_cat"/>
    <property type="match status" value="1"/>
</dbReference>
<evidence type="ECO:0000313" key="2">
    <source>
        <dbReference type="EMBL" id="EKM57155.1"/>
    </source>
</evidence>
<organism evidence="2 3">
    <name type="scientific">Phanerochaete carnosa (strain HHB-10118-sp)</name>
    <name type="common">White-rot fungus</name>
    <name type="synonym">Peniophora carnosa</name>
    <dbReference type="NCBI Taxonomy" id="650164"/>
    <lineage>
        <taxon>Eukaryota</taxon>
        <taxon>Fungi</taxon>
        <taxon>Dikarya</taxon>
        <taxon>Basidiomycota</taxon>
        <taxon>Agaricomycotina</taxon>
        <taxon>Agaricomycetes</taxon>
        <taxon>Polyporales</taxon>
        <taxon>Phanerochaetaceae</taxon>
        <taxon>Phanerochaete</taxon>
    </lineage>
</organism>
<evidence type="ECO:0000313" key="3">
    <source>
        <dbReference type="Proteomes" id="UP000008370"/>
    </source>
</evidence>
<feature type="domain" description="T6SS Phospholipase effector Tle1-like catalytic" evidence="1">
    <location>
        <begin position="4"/>
        <end position="99"/>
    </location>
</feature>
<protein>
    <recommendedName>
        <fullName evidence="1">T6SS Phospholipase effector Tle1-like catalytic domain-containing protein</fullName>
    </recommendedName>
</protein>
<dbReference type="PANTHER" id="PTHR33840:SF2">
    <property type="entry name" value="TLE1 PHOSPHOLIPASE DOMAIN-CONTAINING PROTEIN"/>
    <property type="match status" value="1"/>
</dbReference>
<dbReference type="EMBL" id="JH930471">
    <property type="protein sequence ID" value="EKM57155.1"/>
    <property type="molecule type" value="Genomic_DNA"/>
</dbReference>
<dbReference type="GeneID" id="18920159"/>
<dbReference type="RefSeq" id="XP_007394976.1">
    <property type="nucleotide sequence ID" value="XM_007394914.1"/>
</dbReference>
<reference evidence="2 3" key="1">
    <citation type="journal article" date="2012" name="BMC Genomics">
        <title>Comparative genomics of the white-rot fungi, Phanerochaete carnosa and P. chrysosporium, to elucidate the genetic basis of the distinct wood types they colonize.</title>
        <authorList>
            <person name="Suzuki H."/>
            <person name="MacDonald J."/>
            <person name="Syed K."/>
            <person name="Salamov A."/>
            <person name="Hori C."/>
            <person name="Aerts A."/>
            <person name="Henrissat B."/>
            <person name="Wiebenga A."/>
            <person name="vanKuyk P.A."/>
            <person name="Barry K."/>
            <person name="Lindquist E."/>
            <person name="LaButti K."/>
            <person name="Lapidus A."/>
            <person name="Lucas S."/>
            <person name="Coutinho P."/>
            <person name="Gong Y."/>
            <person name="Samejima M."/>
            <person name="Mahadevan R."/>
            <person name="Abou-Zaid M."/>
            <person name="de Vries R.P."/>
            <person name="Igarashi K."/>
            <person name="Yadav J.S."/>
            <person name="Grigoriev I.V."/>
            <person name="Master E.R."/>
        </authorList>
    </citation>
    <scope>NUCLEOTIDE SEQUENCE [LARGE SCALE GENOMIC DNA]</scope>
    <source>
        <strain evidence="2 3">HHB-10118-sp</strain>
    </source>
</reference>
<dbReference type="InterPro" id="IPR018712">
    <property type="entry name" value="Tle1-like_cat"/>
</dbReference>
<accession>K5WCZ5</accession>